<dbReference type="PANTHER" id="PTHR43744">
    <property type="entry name" value="ABC TRANSPORTER PERMEASE PROTEIN MG189-RELATED-RELATED"/>
    <property type="match status" value="1"/>
</dbReference>
<dbReference type="CDD" id="cd06261">
    <property type="entry name" value="TM_PBP2"/>
    <property type="match status" value="1"/>
</dbReference>
<evidence type="ECO:0000259" key="9">
    <source>
        <dbReference type="PROSITE" id="PS50928"/>
    </source>
</evidence>
<evidence type="ECO:0000256" key="7">
    <source>
        <dbReference type="RuleBase" id="RU363032"/>
    </source>
</evidence>
<keyword evidence="11" id="KW-1185">Reference proteome</keyword>
<dbReference type="Gene3D" id="1.10.3720.10">
    <property type="entry name" value="MetI-like"/>
    <property type="match status" value="1"/>
</dbReference>
<comment type="caution">
    <text evidence="10">The sequence shown here is derived from an EMBL/GenBank/DDBJ whole genome shotgun (WGS) entry which is preliminary data.</text>
</comment>
<protein>
    <submittedName>
        <fullName evidence="10">ABC transporter (Permease)</fullName>
    </submittedName>
</protein>
<evidence type="ECO:0000256" key="1">
    <source>
        <dbReference type="ARBA" id="ARBA00004651"/>
    </source>
</evidence>
<keyword evidence="5 7" id="KW-1133">Transmembrane helix</keyword>
<dbReference type="InterPro" id="IPR035906">
    <property type="entry name" value="MetI-like_sf"/>
</dbReference>
<evidence type="ECO:0000313" key="11">
    <source>
        <dbReference type="Proteomes" id="UP001152519"/>
    </source>
</evidence>
<dbReference type="Proteomes" id="UP001152519">
    <property type="component" value="Unassembled WGS sequence"/>
</dbReference>
<dbReference type="InterPro" id="IPR000515">
    <property type="entry name" value="MetI-like"/>
</dbReference>
<comment type="subcellular location">
    <subcellularLocation>
        <location evidence="1 7">Cell membrane</location>
        <topology evidence="1 7">Multi-pass membrane protein</topology>
    </subcellularLocation>
</comment>
<keyword evidence="6 7" id="KW-0472">Membrane</keyword>
<evidence type="ECO:0000256" key="2">
    <source>
        <dbReference type="ARBA" id="ARBA00022448"/>
    </source>
</evidence>
<dbReference type="Pfam" id="PF00528">
    <property type="entry name" value="BPD_transp_1"/>
    <property type="match status" value="1"/>
</dbReference>
<organism evidence="10 11">
    <name type="scientific">Actinacidiphila cocklensis</name>
    <dbReference type="NCBI Taxonomy" id="887465"/>
    <lineage>
        <taxon>Bacteria</taxon>
        <taxon>Bacillati</taxon>
        <taxon>Actinomycetota</taxon>
        <taxon>Actinomycetes</taxon>
        <taxon>Kitasatosporales</taxon>
        <taxon>Streptomycetaceae</taxon>
        <taxon>Actinacidiphila</taxon>
    </lineage>
</organism>
<evidence type="ECO:0000256" key="8">
    <source>
        <dbReference type="SAM" id="MobiDB-lite"/>
    </source>
</evidence>
<evidence type="ECO:0000313" key="10">
    <source>
        <dbReference type="EMBL" id="CAG6398678.1"/>
    </source>
</evidence>
<evidence type="ECO:0000256" key="6">
    <source>
        <dbReference type="ARBA" id="ARBA00023136"/>
    </source>
</evidence>
<dbReference type="PANTHER" id="PTHR43744:SF9">
    <property type="entry name" value="POLYGALACTURONAN_RHAMNOGALACTURONAN TRANSPORT SYSTEM PERMEASE PROTEIN YTCP"/>
    <property type="match status" value="1"/>
</dbReference>
<name>A0A9W4DY76_9ACTN</name>
<feature type="transmembrane region" description="Helical" evidence="7">
    <location>
        <begin position="130"/>
        <end position="155"/>
    </location>
</feature>
<dbReference type="PROSITE" id="PS50928">
    <property type="entry name" value="ABC_TM1"/>
    <property type="match status" value="1"/>
</dbReference>
<sequence length="316" mass="33795">MTTLTAPSAGGRSRPRHPNRPSWEEPPSVAGEGAKGLTLGAVVVLILLPLYCVVLTSFSTPGAINRAGGLVIVPDGLTTDAYTTMLSDDTVRRSLLVTLGITVVGTAISMAVSVLCAYGLSRSRSLGHRFLLLVLVVTMFVNGGLIPTFLVVNGLGGFGKYWALILPSAVSVFNILVLRSFYSSTAAELIDAARMDGASEWRILWSVVLPTSRAVTAVISLFYAVGYWNTFFNAMLYLSADSQKWPLQMVLYEYVNRGMNMPGQVNSGFGVAGHSQTAPLSLQMAVVVLTLLPITIVFPFMQKHFAKGMLTGAIKG</sequence>
<feature type="transmembrane region" description="Helical" evidence="7">
    <location>
        <begin position="161"/>
        <end position="182"/>
    </location>
</feature>
<dbReference type="AlphaFoldDB" id="A0A9W4DY76"/>
<accession>A0A9W4DY76</accession>
<feature type="transmembrane region" description="Helical" evidence="7">
    <location>
        <begin position="95"/>
        <end position="118"/>
    </location>
</feature>
<feature type="transmembrane region" description="Helical" evidence="7">
    <location>
        <begin position="203"/>
        <end position="228"/>
    </location>
</feature>
<keyword evidence="3" id="KW-1003">Cell membrane</keyword>
<comment type="similarity">
    <text evidence="7">Belongs to the binding-protein-dependent transport system permease family.</text>
</comment>
<evidence type="ECO:0000256" key="5">
    <source>
        <dbReference type="ARBA" id="ARBA00022989"/>
    </source>
</evidence>
<feature type="transmembrane region" description="Helical" evidence="7">
    <location>
        <begin position="280"/>
        <end position="301"/>
    </location>
</feature>
<feature type="domain" description="ABC transmembrane type-1" evidence="9">
    <location>
        <begin position="95"/>
        <end position="301"/>
    </location>
</feature>
<dbReference type="RefSeq" id="WP_251500342.1">
    <property type="nucleotide sequence ID" value="NZ_CAJSLV010000107.1"/>
</dbReference>
<evidence type="ECO:0000256" key="3">
    <source>
        <dbReference type="ARBA" id="ARBA00022475"/>
    </source>
</evidence>
<gene>
    <name evidence="10" type="primary">ytcP</name>
    <name evidence="10" type="ORF">SCOCK_730005</name>
</gene>
<dbReference type="GO" id="GO:0005886">
    <property type="term" value="C:plasma membrane"/>
    <property type="evidence" value="ECO:0007669"/>
    <property type="project" value="UniProtKB-SubCell"/>
</dbReference>
<dbReference type="SUPFAM" id="SSF161098">
    <property type="entry name" value="MetI-like"/>
    <property type="match status" value="1"/>
</dbReference>
<dbReference type="GO" id="GO:0055085">
    <property type="term" value="P:transmembrane transport"/>
    <property type="evidence" value="ECO:0007669"/>
    <property type="project" value="InterPro"/>
</dbReference>
<reference evidence="10" key="1">
    <citation type="submission" date="2021-05" db="EMBL/GenBank/DDBJ databases">
        <authorList>
            <person name="Arsene-Ploetze F."/>
        </authorList>
    </citation>
    <scope>NUCLEOTIDE SEQUENCE</scope>
    <source>
        <strain evidence="10">DSM 42138</strain>
    </source>
</reference>
<feature type="region of interest" description="Disordered" evidence="8">
    <location>
        <begin position="1"/>
        <end position="29"/>
    </location>
</feature>
<keyword evidence="2 7" id="KW-0813">Transport</keyword>
<dbReference type="EMBL" id="CAJSLV010000107">
    <property type="protein sequence ID" value="CAG6398678.1"/>
    <property type="molecule type" value="Genomic_DNA"/>
</dbReference>
<feature type="transmembrane region" description="Helical" evidence="7">
    <location>
        <begin position="37"/>
        <end position="58"/>
    </location>
</feature>
<proteinExistence type="inferred from homology"/>
<keyword evidence="4 7" id="KW-0812">Transmembrane</keyword>
<evidence type="ECO:0000256" key="4">
    <source>
        <dbReference type="ARBA" id="ARBA00022692"/>
    </source>
</evidence>